<reference evidence="1 2" key="1">
    <citation type="submission" date="2018-02" db="EMBL/GenBank/DDBJ databases">
        <title>The genomes of Aspergillus section Nigri reveals drivers in fungal speciation.</title>
        <authorList>
            <consortium name="DOE Joint Genome Institute"/>
            <person name="Vesth T.C."/>
            <person name="Nybo J."/>
            <person name="Theobald S."/>
            <person name="Brandl J."/>
            <person name="Frisvad J.C."/>
            <person name="Nielsen K.F."/>
            <person name="Lyhne E.K."/>
            <person name="Kogle M.E."/>
            <person name="Kuo A."/>
            <person name="Riley R."/>
            <person name="Clum A."/>
            <person name="Nolan M."/>
            <person name="Lipzen A."/>
            <person name="Salamov A."/>
            <person name="Henrissat B."/>
            <person name="Wiebenga A."/>
            <person name="De vries R.P."/>
            <person name="Grigoriev I.V."/>
            <person name="Mortensen U.H."/>
            <person name="Andersen M.R."/>
            <person name="Baker S.E."/>
        </authorList>
    </citation>
    <scope>NUCLEOTIDE SEQUENCE [LARGE SCALE GENOMIC DNA]</scope>
    <source>
        <strain evidence="1 2">CBS 121057</strain>
    </source>
</reference>
<dbReference type="VEuPathDB" id="FungiDB:BO78DRAFT_417569"/>
<dbReference type="EMBL" id="KZ826340">
    <property type="protein sequence ID" value="PYI07710.1"/>
    <property type="molecule type" value="Genomic_DNA"/>
</dbReference>
<keyword evidence="2" id="KW-1185">Reference proteome</keyword>
<accession>A0A319EDX1</accession>
<gene>
    <name evidence="1" type="ORF">BO78DRAFT_417569</name>
</gene>
<proteinExistence type="predicted"/>
<dbReference type="OrthoDB" id="4508928at2759"/>
<evidence type="ECO:0000313" key="1">
    <source>
        <dbReference type="EMBL" id="PYI07710.1"/>
    </source>
</evidence>
<sequence>MSEPDTPIPTPALNHPTSVKIALRDVFNFSSAASRIVTQEFGCKNVADAESNSHAFEDDEHALIFDNPFANSMDGDDDDDI</sequence>
<dbReference type="Proteomes" id="UP000248423">
    <property type="component" value="Unassembled WGS sequence"/>
</dbReference>
<name>A0A319EDX1_ASPSB</name>
<evidence type="ECO:0000313" key="2">
    <source>
        <dbReference type="Proteomes" id="UP000248423"/>
    </source>
</evidence>
<dbReference type="AlphaFoldDB" id="A0A319EDX1"/>
<organism evidence="1 2">
    <name type="scientific">Aspergillus sclerotiicarbonarius (strain CBS 121057 / IBT 28362)</name>
    <dbReference type="NCBI Taxonomy" id="1448318"/>
    <lineage>
        <taxon>Eukaryota</taxon>
        <taxon>Fungi</taxon>
        <taxon>Dikarya</taxon>
        <taxon>Ascomycota</taxon>
        <taxon>Pezizomycotina</taxon>
        <taxon>Eurotiomycetes</taxon>
        <taxon>Eurotiomycetidae</taxon>
        <taxon>Eurotiales</taxon>
        <taxon>Aspergillaceae</taxon>
        <taxon>Aspergillus</taxon>
        <taxon>Aspergillus subgen. Circumdati</taxon>
    </lineage>
</organism>
<protein>
    <submittedName>
        <fullName evidence="1">Uncharacterized protein</fullName>
    </submittedName>
</protein>